<dbReference type="Gene3D" id="1.10.10.10">
    <property type="entry name" value="Winged helix-like DNA-binding domain superfamily/Winged helix DNA-binding domain"/>
    <property type="match status" value="1"/>
</dbReference>
<dbReference type="Pfam" id="PF07702">
    <property type="entry name" value="UTRA"/>
    <property type="match status" value="1"/>
</dbReference>
<dbReference type="SMART" id="SM00866">
    <property type="entry name" value="UTRA"/>
    <property type="match status" value="1"/>
</dbReference>
<keyword evidence="3" id="KW-0804">Transcription</keyword>
<dbReference type="SMART" id="SM00345">
    <property type="entry name" value="HTH_GNTR"/>
    <property type="match status" value="1"/>
</dbReference>
<evidence type="ECO:0000256" key="4">
    <source>
        <dbReference type="NCBIfam" id="TIGR02404"/>
    </source>
</evidence>
<dbReference type="PROSITE" id="PS50949">
    <property type="entry name" value="HTH_GNTR"/>
    <property type="match status" value="1"/>
</dbReference>
<protein>
    <recommendedName>
        <fullName evidence="4">Trehalose operon repressor</fullName>
    </recommendedName>
</protein>
<dbReference type="SUPFAM" id="SSF64288">
    <property type="entry name" value="Chorismate lyase-like"/>
    <property type="match status" value="1"/>
</dbReference>
<evidence type="ECO:0000256" key="2">
    <source>
        <dbReference type="ARBA" id="ARBA00023125"/>
    </source>
</evidence>
<accession>A0ABV9Q007</accession>
<dbReference type="EMBL" id="JBHSHC010000048">
    <property type="protein sequence ID" value="MFC4767109.1"/>
    <property type="molecule type" value="Genomic_DNA"/>
</dbReference>
<keyword evidence="2" id="KW-0238">DNA-binding</keyword>
<dbReference type="RefSeq" id="WP_380025003.1">
    <property type="nucleotide sequence ID" value="NZ_JBHSHC010000048.1"/>
</dbReference>
<dbReference type="PANTHER" id="PTHR44846:SF12">
    <property type="entry name" value="HTH-TYPE TRANSCRIPTIONAL REGULATOR TRER"/>
    <property type="match status" value="1"/>
</dbReference>
<evidence type="ECO:0000313" key="6">
    <source>
        <dbReference type="EMBL" id="MFC4767109.1"/>
    </source>
</evidence>
<dbReference type="Proteomes" id="UP001596002">
    <property type="component" value="Unassembled WGS sequence"/>
</dbReference>
<dbReference type="PRINTS" id="PR00035">
    <property type="entry name" value="HTHGNTR"/>
</dbReference>
<evidence type="ECO:0000256" key="1">
    <source>
        <dbReference type="ARBA" id="ARBA00023015"/>
    </source>
</evidence>
<dbReference type="InterPro" id="IPR028978">
    <property type="entry name" value="Chorismate_lyase_/UTRA_dom_sf"/>
</dbReference>
<dbReference type="InterPro" id="IPR012770">
    <property type="entry name" value="TreR"/>
</dbReference>
<comment type="caution">
    <text evidence="6">The sequence shown here is derived from an EMBL/GenBank/DDBJ whole genome shotgun (WGS) entry which is preliminary data.</text>
</comment>
<dbReference type="SUPFAM" id="SSF46785">
    <property type="entry name" value="Winged helix' DNA-binding domain"/>
    <property type="match status" value="1"/>
</dbReference>
<sequence>MNRRYLDLYEDIKNSIVEGNYRPGEKLPSENEFCRMYGTSRGTVRKALDLLAEEGLIHSLHGKGVFVLEHNLITFSFGGIVSFKEAAETSGLKFTTSVSKFEEVMIDEALSARTNLPPGKAAYKIFRVRKLDGERVILDINFFLKDVAAGLSKEIAEQSIYEYIEGELQLKIGFAKRIIHVEPATSADKAHLDLKGYNLVAVVKNFVHLHDGTPFEYTESRHRPDRFEFTNFARRR</sequence>
<evidence type="ECO:0000313" key="7">
    <source>
        <dbReference type="Proteomes" id="UP001596002"/>
    </source>
</evidence>
<dbReference type="CDD" id="cd07377">
    <property type="entry name" value="WHTH_GntR"/>
    <property type="match status" value="1"/>
</dbReference>
<dbReference type="Pfam" id="PF00392">
    <property type="entry name" value="GntR"/>
    <property type="match status" value="1"/>
</dbReference>
<keyword evidence="1" id="KW-0805">Transcription regulation</keyword>
<dbReference type="NCBIfam" id="TIGR02404">
    <property type="entry name" value="trehalos_R_Bsub"/>
    <property type="match status" value="1"/>
</dbReference>
<evidence type="ECO:0000256" key="3">
    <source>
        <dbReference type="ARBA" id="ARBA00023163"/>
    </source>
</evidence>
<organism evidence="6 7">
    <name type="scientific">Effusibacillus consociatus</name>
    <dbReference type="NCBI Taxonomy" id="1117041"/>
    <lineage>
        <taxon>Bacteria</taxon>
        <taxon>Bacillati</taxon>
        <taxon>Bacillota</taxon>
        <taxon>Bacilli</taxon>
        <taxon>Bacillales</taxon>
        <taxon>Alicyclobacillaceae</taxon>
        <taxon>Effusibacillus</taxon>
    </lineage>
</organism>
<dbReference type="InterPro" id="IPR050679">
    <property type="entry name" value="Bact_HTH_transcr_reg"/>
</dbReference>
<dbReference type="PANTHER" id="PTHR44846">
    <property type="entry name" value="MANNOSYL-D-GLYCERATE TRANSPORT/METABOLISM SYSTEM REPRESSOR MNGR-RELATED"/>
    <property type="match status" value="1"/>
</dbReference>
<dbReference type="Gene3D" id="3.40.1410.10">
    <property type="entry name" value="Chorismate lyase-like"/>
    <property type="match status" value="1"/>
</dbReference>
<reference evidence="7" key="1">
    <citation type="journal article" date="2019" name="Int. J. Syst. Evol. Microbiol.">
        <title>The Global Catalogue of Microorganisms (GCM) 10K type strain sequencing project: providing services to taxonomists for standard genome sequencing and annotation.</title>
        <authorList>
            <consortium name="The Broad Institute Genomics Platform"/>
            <consortium name="The Broad Institute Genome Sequencing Center for Infectious Disease"/>
            <person name="Wu L."/>
            <person name="Ma J."/>
        </authorList>
    </citation>
    <scope>NUCLEOTIDE SEQUENCE [LARGE SCALE GENOMIC DNA]</scope>
    <source>
        <strain evidence="7">WYCCWR 12678</strain>
    </source>
</reference>
<feature type="domain" description="HTH gntR-type" evidence="5">
    <location>
        <begin position="2"/>
        <end position="70"/>
    </location>
</feature>
<gene>
    <name evidence="6" type="primary">treR</name>
    <name evidence="6" type="ORF">ACFO8Q_06995</name>
</gene>
<dbReference type="InterPro" id="IPR011663">
    <property type="entry name" value="UTRA"/>
</dbReference>
<dbReference type="InterPro" id="IPR036388">
    <property type="entry name" value="WH-like_DNA-bd_sf"/>
</dbReference>
<name>A0ABV9Q007_9BACL</name>
<dbReference type="InterPro" id="IPR036390">
    <property type="entry name" value="WH_DNA-bd_sf"/>
</dbReference>
<dbReference type="InterPro" id="IPR000524">
    <property type="entry name" value="Tscrpt_reg_HTH_GntR"/>
</dbReference>
<proteinExistence type="predicted"/>
<keyword evidence="7" id="KW-1185">Reference proteome</keyword>
<evidence type="ECO:0000259" key="5">
    <source>
        <dbReference type="PROSITE" id="PS50949"/>
    </source>
</evidence>